<dbReference type="Gene3D" id="1.10.10.10">
    <property type="entry name" value="Winged helix-like DNA-binding domain superfamily/Winged helix DNA-binding domain"/>
    <property type="match status" value="1"/>
</dbReference>
<dbReference type="PANTHER" id="PTHR44846:SF1">
    <property type="entry name" value="MANNOSYL-D-GLYCERATE TRANSPORT_METABOLISM SYSTEM REPRESSOR MNGR-RELATED"/>
    <property type="match status" value="1"/>
</dbReference>
<dbReference type="InterPro" id="IPR036390">
    <property type="entry name" value="WH_DNA-bd_sf"/>
</dbReference>
<reference evidence="5 6" key="1">
    <citation type="submission" date="2017-08" db="EMBL/GenBank/DDBJ databases">
        <authorList>
            <person name="de Groot N.N."/>
        </authorList>
    </citation>
    <scope>NUCLEOTIDE SEQUENCE [LARGE SCALE GENOMIC DNA]</scope>
    <source>
        <strain evidence="5 6">NBT06-6</strain>
    </source>
</reference>
<protein>
    <submittedName>
        <fullName evidence="5">GntR family transcriptional regulator</fullName>
    </submittedName>
</protein>
<dbReference type="InterPro" id="IPR050679">
    <property type="entry name" value="Bact_HTH_transcr_reg"/>
</dbReference>
<organism evidence="5 6">
    <name type="scientific">Corynebacterium hadale</name>
    <dbReference type="NCBI Taxonomy" id="2026255"/>
    <lineage>
        <taxon>Bacteria</taxon>
        <taxon>Bacillati</taxon>
        <taxon>Actinomycetota</taxon>
        <taxon>Actinomycetes</taxon>
        <taxon>Mycobacteriales</taxon>
        <taxon>Corynebacteriaceae</taxon>
        <taxon>Corynebacterium</taxon>
    </lineage>
</organism>
<sequence>MSVSPLRPPQQHEEIAAHLRDEIFTGRIPAGEPLPSEADLCEQFNSSRGPVRQAMATLRAEGLISSGRGRRSLVLSNIRTESFEEILSNTAWIVNLGKAPGQVLKHYGLAPLPQHAADVLRVPGREEAVTVQRTRTADGAPLVIESLYFHPSVTNALDGVDPEHDSIHRRLVSSGIDFNNLSRALTVHAATDNEADALDIAPGTPVIQVEMRVFDHSGRPVELAVQTYRADMITIGLNNVRGHSSPLWFEIDS</sequence>
<dbReference type="RefSeq" id="WP_095275474.1">
    <property type="nucleotide sequence ID" value="NZ_CP047655.1"/>
</dbReference>
<dbReference type="InterPro" id="IPR000524">
    <property type="entry name" value="Tscrpt_reg_HTH_GntR"/>
</dbReference>
<dbReference type="SUPFAM" id="SSF46785">
    <property type="entry name" value="Winged helix' DNA-binding domain"/>
    <property type="match status" value="1"/>
</dbReference>
<gene>
    <name evidence="5" type="ORF">CIG21_02195</name>
</gene>
<dbReference type="GO" id="GO:0045892">
    <property type="term" value="P:negative regulation of DNA-templated transcription"/>
    <property type="evidence" value="ECO:0007669"/>
    <property type="project" value="TreeGrafter"/>
</dbReference>
<evidence type="ECO:0000256" key="2">
    <source>
        <dbReference type="ARBA" id="ARBA00023125"/>
    </source>
</evidence>
<dbReference type="SUPFAM" id="SSF64288">
    <property type="entry name" value="Chorismate lyase-like"/>
    <property type="match status" value="1"/>
</dbReference>
<dbReference type="Gene3D" id="3.40.1410.10">
    <property type="entry name" value="Chorismate lyase-like"/>
    <property type="match status" value="1"/>
</dbReference>
<dbReference type="Pfam" id="PF07702">
    <property type="entry name" value="UTRA"/>
    <property type="match status" value="1"/>
</dbReference>
<dbReference type="PANTHER" id="PTHR44846">
    <property type="entry name" value="MANNOSYL-D-GLYCERATE TRANSPORT/METABOLISM SYSTEM REPRESSOR MNGR-RELATED"/>
    <property type="match status" value="1"/>
</dbReference>
<dbReference type="PROSITE" id="PS50949">
    <property type="entry name" value="HTH_GNTR"/>
    <property type="match status" value="1"/>
</dbReference>
<dbReference type="SMART" id="SM00866">
    <property type="entry name" value="UTRA"/>
    <property type="match status" value="1"/>
</dbReference>
<dbReference type="InterPro" id="IPR028978">
    <property type="entry name" value="Chorismate_lyase_/UTRA_dom_sf"/>
</dbReference>
<evidence type="ECO:0000313" key="6">
    <source>
        <dbReference type="Proteomes" id="UP000215771"/>
    </source>
</evidence>
<dbReference type="InterPro" id="IPR036388">
    <property type="entry name" value="WH-like_DNA-bd_sf"/>
</dbReference>
<dbReference type="InterPro" id="IPR011663">
    <property type="entry name" value="UTRA"/>
</dbReference>
<keyword evidence="1" id="KW-0805">Transcription regulation</keyword>
<dbReference type="GO" id="GO:0003700">
    <property type="term" value="F:DNA-binding transcription factor activity"/>
    <property type="evidence" value="ECO:0007669"/>
    <property type="project" value="InterPro"/>
</dbReference>
<dbReference type="CDD" id="cd07377">
    <property type="entry name" value="WHTH_GntR"/>
    <property type="match status" value="1"/>
</dbReference>
<keyword evidence="3" id="KW-0804">Transcription</keyword>
<accession>A0A269PGA8</accession>
<dbReference type="SMART" id="SM00345">
    <property type="entry name" value="HTH_GNTR"/>
    <property type="match status" value="1"/>
</dbReference>
<evidence type="ECO:0000256" key="3">
    <source>
        <dbReference type="ARBA" id="ARBA00023163"/>
    </source>
</evidence>
<evidence type="ECO:0000313" key="5">
    <source>
        <dbReference type="EMBL" id="PAJ71008.1"/>
    </source>
</evidence>
<dbReference type="Proteomes" id="UP000215771">
    <property type="component" value="Unassembled WGS sequence"/>
</dbReference>
<feature type="domain" description="HTH gntR-type" evidence="4">
    <location>
        <begin position="9"/>
        <end position="77"/>
    </location>
</feature>
<dbReference type="AlphaFoldDB" id="A0A269PGA8"/>
<keyword evidence="2" id="KW-0238">DNA-binding</keyword>
<dbReference type="Pfam" id="PF00392">
    <property type="entry name" value="GntR"/>
    <property type="match status" value="1"/>
</dbReference>
<comment type="caution">
    <text evidence="5">The sequence shown here is derived from an EMBL/GenBank/DDBJ whole genome shotgun (WGS) entry which is preliminary data.</text>
</comment>
<dbReference type="PRINTS" id="PR00035">
    <property type="entry name" value="HTHGNTR"/>
</dbReference>
<evidence type="ECO:0000256" key="1">
    <source>
        <dbReference type="ARBA" id="ARBA00023015"/>
    </source>
</evidence>
<dbReference type="GO" id="GO:0003677">
    <property type="term" value="F:DNA binding"/>
    <property type="evidence" value="ECO:0007669"/>
    <property type="project" value="UniProtKB-KW"/>
</dbReference>
<evidence type="ECO:0000259" key="4">
    <source>
        <dbReference type="PROSITE" id="PS50949"/>
    </source>
</evidence>
<proteinExistence type="predicted"/>
<name>A0A269PGA8_9CORY</name>
<dbReference type="EMBL" id="NQMQ01000002">
    <property type="protein sequence ID" value="PAJ71008.1"/>
    <property type="molecule type" value="Genomic_DNA"/>
</dbReference>